<keyword evidence="3" id="KW-1185">Reference proteome</keyword>
<protein>
    <submittedName>
        <fullName evidence="2">Uncharacterized protein</fullName>
    </submittedName>
</protein>
<dbReference type="RefSeq" id="WP_160550945.1">
    <property type="nucleotide sequence ID" value="NZ_CP047650.1"/>
</dbReference>
<sequence length="191" mass="21366">MHVSPFFHNLRSAYLAELDDMRHDSDGQLVLDRRLAERRREVSFLVSMLELAPEMVAVVLHKAFSFGSASAMDRLLACEPEDLTAWDSLQPTIEIAPWARATVQLLREQAAGDRFLSIAAALEYMAGSARHAPVHAEDEDDSEEDGDHDDADHDSDEGQPLSADDLDDADGRTREEARADWMAEQGFDRKD</sequence>
<dbReference type="AlphaFoldDB" id="A0A857J1G2"/>
<dbReference type="EMBL" id="CP047650">
    <property type="protein sequence ID" value="QHI97427.1"/>
    <property type="molecule type" value="Genomic_DNA"/>
</dbReference>
<feature type="compositionally biased region" description="Acidic residues" evidence="1">
    <location>
        <begin position="137"/>
        <end position="157"/>
    </location>
</feature>
<dbReference type="Proteomes" id="UP000464787">
    <property type="component" value="Chromosome"/>
</dbReference>
<organism evidence="2 3">
    <name type="scientific">Xylophilus rhododendri</name>
    <dbReference type="NCBI Taxonomy" id="2697032"/>
    <lineage>
        <taxon>Bacteria</taxon>
        <taxon>Pseudomonadati</taxon>
        <taxon>Pseudomonadota</taxon>
        <taxon>Betaproteobacteria</taxon>
        <taxon>Burkholderiales</taxon>
        <taxon>Xylophilus</taxon>
    </lineage>
</organism>
<reference evidence="2 3" key="1">
    <citation type="submission" date="2020-01" db="EMBL/GenBank/DDBJ databases">
        <title>Genome sequencing of strain KACC 21265.</title>
        <authorList>
            <person name="Heo J."/>
            <person name="Kim S.-J."/>
            <person name="Kim J.-S."/>
            <person name="Hong S.-B."/>
            <person name="Kwon S.-W."/>
        </authorList>
    </citation>
    <scope>NUCLEOTIDE SEQUENCE [LARGE SCALE GENOMIC DNA]</scope>
    <source>
        <strain evidence="2 3">KACC 21265</strain>
    </source>
</reference>
<feature type="compositionally biased region" description="Basic and acidic residues" evidence="1">
    <location>
        <begin position="169"/>
        <end position="191"/>
    </location>
</feature>
<name>A0A857J1G2_9BURK</name>
<evidence type="ECO:0000256" key="1">
    <source>
        <dbReference type="SAM" id="MobiDB-lite"/>
    </source>
</evidence>
<accession>A0A857J1G2</accession>
<dbReference type="KEGG" id="xyk:GT347_05170"/>
<proteinExistence type="predicted"/>
<feature type="region of interest" description="Disordered" evidence="1">
    <location>
        <begin position="130"/>
        <end position="191"/>
    </location>
</feature>
<evidence type="ECO:0000313" key="3">
    <source>
        <dbReference type="Proteomes" id="UP000464787"/>
    </source>
</evidence>
<gene>
    <name evidence="2" type="ORF">GT347_05170</name>
</gene>
<evidence type="ECO:0000313" key="2">
    <source>
        <dbReference type="EMBL" id="QHI97427.1"/>
    </source>
</evidence>